<feature type="transmembrane region" description="Helical" evidence="1">
    <location>
        <begin position="87"/>
        <end position="106"/>
    </location>
</feature>
<dbReference type="EMBL" id="CAJOBE010009789">
    <property type="protein sequence ID" value="CAF4093043.1"/>
    <property type="molecule type" value="Genomic_DNA"/>
</dbReference>
<dbReference type="Proteomes" id="UP000663874">
    <property type="component" value="Unassembled WGS sequence"/>
</dbReference>
<keyword evidence="1" id="KW-0472">Membrane</keyword>
<feature type="transmembrane region" description="Helical" evidence="1">
    <location>
        <begin position="47"/>
        <end position="75"/>
    </location>
</feature>
<comment type="caution">
    <text evidence="3">The sequence shown here is derived from an EMBL/GenBank/DDBJ whole genome shotgun (WGS) entry which is preliminary data.</text>
</comment>
<proteinExistence type="predicted"/>
<keyword evidence="1" id="KW-1133">Transmembrane helix</keyword>
<dbReference type="EMBL" id="CAJOAX010001965">
    <property type="protein sequence ID" value="CAF3759983.1"/>
    <property type="molecule type" value="Genomic_DNA"/>
</dbReference>
<dbReference type="Proteomes" id="UP000663889">
    <property type="component" value="Unassembled WGS sequence"/>
</dbReference>
<dbReference type="Proteomes" id="UP000663823">
    <property type="component" value="Unassembled WGS sequence"/>
</dbReference>
<evidence type="ECO:0000256" key="1">
    <source>
        <dbReference type="SAM" id="Phobius"/>
    </source>
</evidence>
<protein>
    <submittedName>
        <fullName evidence="3">Uncharacterized protein</fullName>
    </submittedName>
</protein>
<accession>A0A814PBM2</accession>
<dbReference type="AlphaFoldDB" id="A0A814PBM2"/>
<evidence type="ECO:0000313" key="3">
    <source>
        <dbReference type="EMBL" id="CAF1101520.1"/>
    </source>
</evidence>
<dbReference type="OrthoDB" id="9985903at2759"/>
<name>A0A814PBM2_9BILA</name>
<dbReference type="EMBL" id="CAJNOO010000919">
    <property type="protein sequence ID" value="CAF1061489.1"/>
    <property type="molecule type" value="Genomic_DNA"/>
</dbReference>
<dbReference type="EMBL" id="CAJNOU010000849">
    <property type="protein sequence ID" value="CAF1101520.1"/>
    <property type="molecule type" value="Genomic_DNA"/>
</dbReference>
<evidence type="ECO:0000313" key="4">
    <source>
        <dbReference type="EMBL" id="CAF3759983.1"/>
    </source>
</evidence>
<keyword evidence="1" id="KW-0812">Transmembrane</keyword>
<sequence>MASWIYITQMFILYAGRPLFTISLIGCIMNAIMFSTVQMYRSQPCTFFLFIASIARCLHLLTAGLLRLLAIGFNIDPTIISLPWCKMRSYIILVCYGIAITCEWLATIDRFLMTSRAPNI</sequence>
<dbReference type="Proteomes" id="UP000663882">
    <property type="component" value="Unassembled WGS sequence"/>
</dbReference>
<reference evidence="3" key="1">
    <citation type="submission" date="2021-02" db="EMBL/GenBank/DDBJ databases">
        <authorList>
            <person name="Nowell W R."/>
        </authorList>
    </citation>
    <scope>NUCLEOTIDE SEQUENCE</scope>
</reference>
<organism evidence="3 6">
    <name type="scientific">Rotaria sordida</name>
    <dbReference type="NCBI Taxonomy" id="392033"/>
    <lineage>
        <taxon>Eukaryota</taxon>
        <taxon>Metazoa</taxon>
        <taxon>Spiralia</taxon>
        <taxon>Gnathifera</taxon>
        <taxon>Rotifera</taxon>
        <taxon>Eurotatoria</taxon>
        <taxon>Bdelloidea</taxon>
        <taxon>Philodinida</taxon>
        <taxon>Philodinidae</taxon>
        <taxon>Rotaria</taxon>
    </lineage>
</organism>
<evidence type="ECO:0000313" key="2">
    <source>
        <dbReference type="EMBL" id="CAF1061489.1"/>
    </source>
</evidence>
<feature type="transmembrane region" description="Helical" evidence="1">
    <location>
        <begin position="12"/>
        <end position="35"/>
    </location>
</feature>
<gene>
    <name evidence="5" type="ORF">FNK824_LOCUS30997</name>
    <name evidence="4" type="ORF">OTI717_LOCUS16062</name>
    <name evidence="2" type="ORF">RFH988_LOCUS17280</name>
    <name evidence="3" type="ORF">SEV965_LOCUS15894</name>
</gene>
<evidence type="ECO:0000313" key="6">
    <source>
        <dbReference type="Proteomes" id="UP000663889"/>
    </source>
</evidence>
<evidence type="ECO:0000313" key="5">
    <source>
        <dbReference type="EMBL" id="CAF4093043.1"/>
    </source>
</evidence>